<gene>
    <name evidence="1" type="ORF">EVAR_95079_1</name>
</gene>
<sequence>MQRAFESAEAVCARVSRKINKMRLMYRITKSNYRLSLGTVCGPFFPPPVSALGTVGGHPDDDTTQPEFNQFRCPRIQGVDCHLRHTVSEMLLSVEIYLTT</sequence>
<protein>
    <submittedName>
        <fullName evidence="1">Uncharacterized protein</fullName>
    </submittedName>
</protein>
<dbReference type="AlphaFoldDB" id="A0A4C1W918"/>
<comment type="caution">
    <text evidence="1">The sequence shown here is derived from an EMBL/GenBank/DDBJ whole genome shotgun (WGS) entry which is preliminary data.</text>
</comment>
<name>A0A4C1W918_EUMVA</name>
<dbReference type="EMBL" id="BGZK01000487">
    <property type="protein sequence ID" value="GBP46617.1"/>
    <property type="molecule type" value="Genomic_DNA"/>
</dbReference>
<reference evidence="1 2" key="1">
    <citation type="journal article" date="2019" name="Commun. Biol.">
        <title>The bagworm genome reveals a unique fibroin gene that provides high tensile strength.</title>
        <authorList>
            <person name="Kono N."/>
            <person name="Nakamura H."/>
            <person name="Ohtoshi R."/>
            <person name="Tomita M."/>
            <person name="Numata K."/>
            <person name="Arakawa K."/>
        </authorList>
    </citation>
    <scope>NUCLEOTIDE SEQUENCE [LARGE SCALE GENOMIC DNA]</scope>
</reference>
<evidence type="ECO:0000313" key="2">
    <source>
        <dbReference type="Proteomes" id="UP000299102"/>
    </source>
</evidence>
<evidence type="ECO:0000313" key="1">
    <source>
        <dbReference type="EMBL" id="GBP46617.1"/>
    </source>
</evidence>
<keyword evidence="2" id="KW-1185">Reference proteome</keyword>
<organism evidence="1 2">
    <name type="scientific">Eumeta variegata</name>
    <name type="common">Bagworm moth</name>
    <name type="synonym">Eumeta japonica</name>
    <dbReference type="NCBI Taxonomy" id="151549"/>
    <lineage>
        <taxon>Eukaryota</taxon>
        <taxon>Metazoa</taxon>
        <taxon>Ecdysozoa</taxon>
        <taxon>Arthropoda</taxon>
        <taxon>Hexapoda</taxon>
        <taxon>Insecta</taxon>
        <taxon>Pterygota</taxon>
        <taxon>Neoptera</taxon>
        <taxon>Endopterygota</taxon>
        <taxon>Lepidoptera</taxon>
        <taxon>Glossata</taxon>
        <taxon>Ditrysia</taxon>
        <taxon>Tineoidea</taxon>
        <taxon>Psychidae</taxon>
        <taxon>Oiketicinae</taxon>
        <taxon>Eumeta</taxon>
    </lineage>
</organism>
<accession>A0A4C1W918</accession>
<proteinExistence type="predicted"/>
<dbReference type="Proteomes" id="UP000299102">
    <property type="component" value="Unassembled WGS sequence"/>
</dbReference>